<gene>
    <name evidence="2" type="ORF">LENED_012105</name>
</gene>
<evidence type="ECO:0000256" key="1">
    <source>
        <dbReference type="SAM" id="MobiDB-lite"/>
    </source>
</evidence>
<protein>
    <submittedName>
        <fullName evidence="2">Uncharacterized protein</fullName>
    </submittedName>
</protein>
<proteinExistence type="predicted"/>
<feature type="region of interest" description="Disordered" evidence="1">
    <location>
        <begin position="101"/>
        <end position="238"/>
    </location>
</feature>
<comment type="caution">
    <text evidence="2">The sequence shown here is derived from an EMBL/GenBank/DDBJ whole genome shotgun (WGS) entry which is preliminary data.</text>
</comment>
<dbReference type="Proteomes" id="UP000188533">
    <property type="component" value="Unassembled WGS sequence"/>
</dbReference>
<accession>A0A1Q3ERT2</accession>
<evidence type="ECO:0000313" key="3">
    <source>
        <dbReference type="Proteomes" id="UP000188533"/>
    </source>
</evidence>
<feature type="compositionally biased region" description="Low complexity" evidence="1">
    <location>
        <begin position="1"/>
        <end position="21"/>
    </location>
</feature>
<feature type="compositionally biased region" description="Polar residues" evidence="1">
    <location>
        <begin position="110"/>
        <end position="138"/>
    </location>
</feature>
<feature type="compositionally biased region" description="Polar residues" evidence="1">
    <location>
        <begin position="159"/>
        <end position="169"/>
    </location>
</feature>
<keyword evidence="3" id="KW-1185">Reference proteome</keyword>
<feature type="region of interest" description="Disordered" evidence="1">
    <location>
        <begin position="1"/>
        <end position="24"/>
    </location>
</feature>
<name>A0A1Q3ERT2_LENED</name>
<dbReference type="EMBL" id="BDGU01001410">
    <property type="protein sequence ID" value="GAW09893.1"/>
    <property type="molecule type" value="Genomic_DNA"/>
</dbReference>
<dbReference type="AlphaFoldDB" id="A0A1Q3ERT2"/>
<evidence type="ECO:0000313" key="2">
    <source>
        <dbReference type="EMBL" id="GAW09893.1"/>
    </source>
</evidence>
<organism evidence="2 3">
    <name type="scientific">Lentinula edodes</name>
    <name type="common">Shiitake mushroom</name>
    <name type="synonym">Lentinus edodes</name>
    <dbReference type="NCBI Taxonomy" id="5353"/>
    <lineage>
        <taxon>Eukaryota</taxon>
        <taxon>Fungi</taxon>
        <taxon>Dikarya</taxon>
        <taxon>Basidiomycota</taxon>
        <taxon>Agaricomycotina</taxon>
        <taxon>Agaricomycetes</taxon>
        <taxon>Agaricomycetidae</taxon>
        <taxon>Agaricales</taxon>
        <taxon>Marasmiineae</taxon>
        <taxon>Omphalotaceae</taxon>
        <taxon>Lentinula</taxon>
    </lineage>
</organism>
<sequence>MSVPTTPSRSTSSTRPSGAPRSIHRDREILVALLEKDVQEVGVRNKVLRDAEVVVQAANAQLGEQLNRVEENIGLRRLTSPPSTPTHSQRAQHLASLAISHSNHHPPLPTSTSHQPRQSNPPSTPTRSQKVRASQAASRGNHHSPLPTPTSHQPHRSIPPSTQTRSQKVQHLASPEMARCSGLQSSTPATDSYGCRQTVTRESTSDIPSKPEPTLVWISSDEETGYPDDSEDSEDVDDDHWAPVSAAEVSSDEDEPLPGPGGITVAEVKARRAQKFSKAVEKTYVVYHGRNGTSGLYFEWRGSHGATGALELTDDFFDAAHRSFNNRKLAAKAYKECKITGVLDILKSSSQPKENLILIKGENPGVYNRRTLLKQGLRWHGGKVVVHIGTAYDAQQMFLALEREGKTMKLPTEKSWGLA</sequence>
<feature type="compositionally biased region" description="Polar residues" evidence="1">
    <location>
        <begin position="182"/>
        <end position="207"/>
    </location>
</feature>
<feature type="compositionally biased region" description="Acidic residues" evidence="1">
    <location>
        <begin position="220"/>
        <end position="238"/>
    </location>
</feature>
<reference evidence="2 3" key="2">
    <citation type="submission" date="2017-02" db="EMBL/GenBank/DDBJ databases">
        <title>A genome survey and senescence transcriptome analysis in Lentinula edodes.</title>
        <authorList>
            <person name="Sakamoto Y."/>
            <person name="Nakade K."/>
            <person name="Sato S."/>
            <person name="Yoshida Y."/>
            <person name="Miyazaki K."/>
            <person name="Natsume S."/>
            <person name="Konno N."/>
        </authorList>
    </citation>
    <scope>NUCLEOTIDE SEQUENCE [LARGE SCALE GENOMIC DNA]</scope>
    <source>
        <strain evidence="2 3">NBRC 111202</strain>
    </source>
</reference>
<reference evidence="2 3" key="1">
    <citation type="submission" date="2016-08" db="EMBL/GenBank/DDBJ databases">
        <authorList>
            <consortium name="Lentinula edodes genome sequencing consortium"/>
            <person name="Sakamoto Y."/>
            <person name="Nakade K."/>
            <person name="Sato S."/>
            <person name="Yoshida Y."/>
            <person name="Miyazaki K."/>
            <person name="Natsume S."/>
            <person name="Konno N."/>
        </authorList>
    </citation>
    <scope>NUCLEOTIDE SEQUENCE [LARGE SCALE GENOMIC DNA]</scope>
    <source>
        <strain evidence="2 3">NBRC 111202</strain>
    </source>
</reference>